<sequence>MGPRDPTTARYHVNRDAYGLFCFCEVKDTKQSRNPFARSRVLVQVFCVLIVCVQVLAMMAVSPAIFNLKHDKEHKQQFTAAQGGILAYIPFSNIPMHAQGLSELISSSTSAMIYVDAIAVAVFAFRMVPEINGHIRCLIVGLAQGSEKDPSRPRGSAFHTPLGSPSAVPLRHSYGLVEGERGGSAASSWSSWKWRLKRWILIVFLGFFGCLVMPVSLLLTGSTMILQSEHIGDTLLNSIKSIFIADIDNYLVDFLVNFAPVNAFNAKGSVDTEMNKKEFQFRVPLTELEAIDVKGQIFRYQMTLYPLTFGFGLVPWILCILKQVDSEIPDISSFWGLKEERQTRPTVEFGCAFFSVLLGSIVLVAVFQLLFVLCVFGLESFEWRLWRLHMIREFYELLVKKEEPNKLRSLVDGVKEAMKSEGLLSQHGLGLLSTSKEEVERVVFEAVEKLPPRTLTRQLCTGYCNQEDDDEEGGDDGAGDETRRRILENAGTGVEQGEGEGLRRGSYRSEEVNRRLDELVQYYTDNYISAFMRFLADPLLSIPLMLLFGVVNIVFFACVVINKHHEDTKRHEGHSHTIEQMTLHISIVCIGVFLSACNFFLLVVSSRDKTMKMVSPRIDKHFIVLLSFFGTLANVVLVISVVFF</sequence>
<feature type="transmembrane region" description="Helical" evidence="2">
    <location>
        <begin position="582"/>
        <end position="601"/>
    </location>
</feature>
<keyword evidence="2" id="KW-0472">Membrane</keyword>
<dbReference type="VEuPathDB" id="CryptoDB:Cvel_14630"/>
<accession>A0A0G4F0T7</accession>
<feature type="transmembrane region" description="Helical" evidence="2">
    <location>
        <begin position="199"/>
        <end position="219"/>
    </location>
</feature>
<feature type="transmembrane region" description="Helical" evidence="2">
    <location>
        <begin position="539"/>
        <end position="562"/>
    </location>
</feature>
<gene>
    <name evidence="3" type="ORF">Cvel_14630</name>
</gene>
<dbReference type="EMBL" id="CDMZ01000052">
    <property type="protein sequence ID" value="CEM05473.1"/>
    <property type="molecule type" value="Genomic_DNA"/>
</dbReference>
<keyword evidence="2" id="KW-0812">Transmembrane</keyword>
<proteinExistence type="predicted"/>
<evidence type="ECO:0000256" key="2">
    <source>
        <dbReference type="SAM" id="Phobius"/>
    </source>
</evidence>
<feature type="transmembrane region" description="Helical" evidence="2">
    <location>
        <begin position="352"/>
        <end position="378"/>
    </location>
</feature>
<reference evidence="3" key="1">
    <citation type="submission" date="2014-11" db="EMBL/GenBank/DDBJ databases">
        <authorList>
            <person name="Otto D Thomas"/>
            <person name="Naeem Raeece"/>
        </authorList>
    </citation>
    <scope>NUCLEOTIDE SEQUENCE</scope>
</reference>
<name>A0A0G4F0T7_9ALVE</name>
<feature type="region of interest" description="Disordered" evidence="1">
    <location>
        <begin position="488"/>
        <end position="507"/>
    </location>
</feature>
<keyword evidence="2" id="KW-1133">Transmembrane helix</keyword>
<dbReference type="AlphaFoldDB" id="A0A0G4F0T7"/>
<evidence type="ECO:0000313" key="3">
    <source>
        <dbReference type="EMBL" id="CEM05473.1"/>
    </source>
</evidence>
<feature type="transmembrane region" description="Helical" evidence="2">
    <location>
        <begin position="104"/>
        <end position="125"/>
    </location>
</feature>
<feature type="transmembrane region" description="Helical" evidence="2">
    <location>
        <begin position="41"/>
        <end position="66"/>
    </location>
</feature>
<protein>
    <submittedName>
        <fullName evidence="3">Uncharacterized protein</fullName>
    </submittedName>
</protein>
<organism evidence="3">
    <name type="scientific">Chromera velia CCMP2878</name>
    <dbReference type="NCBI Taxonomy" id="1169474"/>
    <lineage>
        <taxon>Eukaryota</taxon>
        <taxon>Sar</taxon>
        <taxon>Alveolata</taxon>
        <taxon>Colpodellida</taxon>
        <taxon>Chromeraceae</taxon>
        <taxon>Chromera</taxon>
    </lineage>
</organism>
<evidence type="ECO:0000256" key="1">
    <source>
        <dbReference type="SAM" id="MobiDB-lite"/>
    </source>
</evidence>
<feature type="transmembrane region" description="Helical" evidence="2">
    <location>
        <begin position="622"/>
        <end position="643"/>
    </location>
</feature>